<reference evidence="2 3" key="1">
    <citation type="journal article" date="2015" name="BMC Genomics">
        <title>Comparative genomics of Fructobacillus spp. and Leuconostoc spp. reveals niche-specific evolution of Fructobacillus spp.</title>
        <authorList>
            <person name="Endo A."/>
            <person name="Tanizawa Y."/>
            <person name="Tanaka N."/>
            <person name="Maeno S."/>
            <person name="Kumar H."/>
            <person name="Shiwa Y."/>
            <person name="Okada S."/>
            <person name="Yoshikawa H."/>
            <person name="Dicks L."/>
            <person name="Nakagawa J."/>
            <person name="Arita M."/>
        </authorList>
    </citation>
    <scope>NUCLEOTIDE SEQUENCE [LARGE SCALE GENOMIC DNA]</scope>
    <source>
        <strain evidence="2 3">JCM 12225</strain>
    </source>
</reference>
<keyword evidence="1" id="KW-0812">Transmembrane</keyword>
<dbReference type="Proteomes" id="UP000253891">
    <property type="component" value="Unassembled WGS sequence"/>
</dbReference>
<keyword evidence="1" id="KW-1133">Transmembrane helix</keyword>
<organism evidence="2 3">
    <name type="scientific">Fructobacillus ficulneus</name>
    <dbReference type="NCBI Taxonomy" id="157463"/>
    <lineage>
        <taxon>Bacteria</taxon>
        <taxon>Bacillati</taxon>
        <taxon>Bacillota</taxon>
        <taxon>Bacilli</taxon>
        <taxon>Lactobacillales</taxon>
        <taxon>Lactobacillaceae</taxon>
        <taxon>Fructobacillus</taxon>
    </lineage>
</organism>
<proteinExistence type="predicted"/>
<evidence type="ECO:0000313" key="2">
    <source>
        <dbReference type="EMBL" id="GAO99174.1"/>
    </source>
</evidence>
<evidence type="ECO:0000256" key="1">
    <source>
        <dbReference type="SAM" id="Phobius"/>
    </source>
</evidence>
<feature type="transmembrane region" description="Helical" evidence="1">
    <location>
        <begin position="20"/>
        <end position="41"/>
    </location>
</feature>
<sequence>MRRNSYLFLLLKVRKSQTDVIKVLDMIEWLTLVVFLVLMMLDVSKHFVLVIVEFCDCLRKDSRNRVISAEKDKQKQIFN</sequence>
<keyword evidence="3" id="KW-1185">Reference proteome</keyword>
<name>A0A0K8MH14_9LACO</name>
<accession>A0A0K8MH14</accession>
<dbReference type="EMBL" id="DF967985">
    <property type="protein sequence ID" value="GAO99174.1"/>
    <property type="molecule type" value="Genomic_DNA"/>
</dbReference>
<gene>
    <name evidence="2" type="ORF">FFIC_080190</name>
</gene>
<dbReference type="AlphaFoldDB" id="A0A0K8MH14"/>
<keyword evidence="1" id="KW-0472">Membrane</keyword>
<protein>
    <submittedName>
        <fullName evidence="2">Uncharacterized protein</fullName>
    </submittedName>
</protein>
<evidence type="ECO:0000313" key="3">
    <source>
        <dbReference type="Proteomes" id="UP000253891"/>
    </source>
</evidence>